<dbReference type="EMBL" id="FNVO01000009">
    <property type="protein sequence ID" value="SEG71103.1"/>
    <property type="molecule type" value="Genomic_DNA"/>
</dbReference>
<proteinExistence type="predicted"/>
<gene>
    <name evidence="1" type="ORF">SAMN04489712_109241</name>
</gene>
<dbReference type="SUPFAM" id="SSF52540">
    <property type="entry name" value="P-loop containing nucleoside triphosphate hydrolases"/>
    <property type="match status" value="1"/>
</dbReference>
<dbReference type="AlphaFoldDB" id="A0A1H6CE43"/>
<evidence type="ECO:0000313" key="1">
    <source>
        <dbReference type="EMBL" id="SEG71103.1"/>
    </source>
</evidence>
<dbReference type="OrthoDB" id="9777890at2"/>
<evidence type="ECO:0000313" key="2">
    <source>
        <dbReference type="Proteomes" id="UP000236723"/>
    </source>
</evidence>
<dbReference type="Proteomes" id="UP000236723">
    <property type="component" value="Unassembled WGS sequence"/>
</dbReference>
<sequence length="424" mass="47842">MRPADVHIDDLAEPRFSAEAQELVTVMAAMAPACPLEPEALMAAAVQQTEATGRRLEDFGDEAFREPLEILCRSLREEAGLADHGKVVWHVQMVAQLTQRLRLQDLLTRHPEIHDVQIERPIIIAGLPRTGTTHLHNLLSADPALRPLPYWEACEPVPPPGEEGTIEPRVERVAGSLHMVHTTLPYLKRMFDLTPTYSHEEGGLLALTFASTHLEIQAMLPSYRDWYLGTDQTFAYEYLRTALKAVTWQRGGGRWVLKAPQHLEQLGPLTSVFPDATVVITHRDPVAVTASLTTMLCYGLRMTTAPIDPHAVGAYWRDRAAVYMERCLRDRDLVPKEQSIDVLFHEFMADDIAMVERIYEVAGQPFTTETRAAMEAYMAEHPRGRHGRVDYRLADIGLDLAERRSALAPYAERFGTKEEQVKER</sequence>
<dbReference type="Gene3D" id="3.40.50.300">
    <property type="entry name" value="P-loop containing nucleotide triphosphate hydrolases"/>
    <property type="match status" value="1"/>
</dbReference>
<dbReference type="PANTHER" id="PTHR36451:SF1">
    <property type="entry name" value="OMEGA-HYDROXY-BETA-DIHYDROMENAQUINONE-9 SULFOTRANSFERASE STF3"/>
    <property type="match status" value="1"/>
</dbReference>
<reference evidence="2" key="1">
    <citation type="submission" date="2016-10" db="EMBL/GenBank/DDBJ databases">
        <authorList>
            <person name="Varghese N."/>
            <person name="Submissions S."/>
        </authorList>
    </citation>
    <scope>NUCLEOTIDE SEQUENCE [LARGE SCALE GENOMIC DNA]</scope>
    <source>
        <strain evidence="2">DSM 43163</strain>
    </source>
</reference>
<dbReference type="InterPro" id="IPR052736">
    <property type="entry name" value="Stf3_sulfotransferase"/>
</dbReference>
<dbReference type="Pfam" id="PF13469">
    <property type="entry name" value="Sulfotransfer_3"/>
    <property type="match status" value="1"/>
</dbReference>
<keyword evidence="2" id="KW-1185">Reference proteome</keyword>
<organism evidence="1 2">
    <name type="scientific">Thermomonospora echinospora</name>
    <dbReference type="NCBI Taxonomy" id="1992"/>
    <lineage>
        <taxon>Bacteria</taxon>
        <taxon>Bacillati</taxon>
        <taxon>Actinomycetota</taxon>
        <taxon>Actinomycetes</taxon>
        <taxon>Streptosporangiales</taxon>
        <taxon>Thermomonosporaceae</taxon>
        <taxon>Thermomonospora</taxon>
    </lineage>
</organism>
<dbReference type="GO" id="GO:0016740">
    <property type="term" value="F:transferase activity"/>
    <property type="evidence" value="ECO:0007669"/>
    <property type="project" value="UniProtKB-KW"/>
</dbReference>
<name>A0A1H6CE43_9ACTN</name>
<accession>A0A1H6CE43</accession>
<protein>
    <submittedName>
        <fullName evidence="1">Sulfotransferase family protein</fullName>
    </submittedName>
</protein>
<dbReference type="PANTHER" id="PTHR36451">
    <property type="entry name" value="PAPS-DEPENDENT SULFOTRANSFERASE STF3"/>
    <property type="match status" value="1"/>
</dbReference>
<dbReference type="RefSeq" id="WP_103939667.1">
    <property type="nucleotide sequence ID" value="NZ_FNVO01000009.1"/>
</dbReference>
<dbReference type="InterPro" id="IPR027417">
    <property type="entry name" value="P-loop_NTPase"/>
</dbReference>
<keyword evidence="1" id="KW-0808">Transferase</keyword>